<evidence type="ECO:0008006" key="3">
    <source>
        <dbReference type="Google" id="ProtNLM"/>
    </source>
</evidence>
<protein>
    <recommendedName>
        <fullName evidence="3">Mycothiol-dependent maleylpyruvate isomerase metal-binding domain-containing protein</fullName>
    </recommendedName>
</protein>
<evidence type="ECO:0000313" key="2">
    <source>
        <dbReference type="Proteomes" id="UP001589810"/>
    </source>
</evidence>
<dbReference type="RefSeq" id="WP_273940932.1">
    <property type="nucleotide sequence ID" value="NZ_CP097263.1"/>
</dbReference>
<evidence type="ECO:0000313" key="1">
    <source>
        <dbReference type="EMBL" id="MFC0542513.1"/>
    </source>
</evidence>
<sequence>MSVTADDLEHTLRLTVATLRQAHGDWEAQAGPLEWTCWETTEHIADNFFFHAAQVAPGQPWTNRSVPFAWNRQRDGGPGLVIFADRKAGPEGLIQVVDACGGMMVAILRTTPKDARAFNDSGVLTPEGFAALTVAETLLHMDDVAQGLRVDWQPPAELAAKVLDRVFPDAPTETDPWTTLLWASGRGELDGHERPTEWDYALSGL</sequence>
<gene>
    <name evidence="1" type="ORF">ACFFH7_13530</name>
</gene>
<accession>A0ABV6MQB2</accession>
<dbReference type="Proteomes" id="UP001589810">
    <property type="component" value="Unassembled WGS sequence"/>
</dbReference>
<proteinExistence type="predicted"/>
<keyword evidence="2" id="KW-1185">Reference proteome</keyword>
<name>A0ABV6MQB2_9PSEU</name>
<dbReference type="EMBL" id="JBHLUD010000004">
    <property type="protein sequence ID" value="MFC0542513.1"/>
    <property type="molecule type" value="Genomic_DNA"/>
</dbReference>
<reference evidence="1 2" key="1">
    <citation type="submission" date="2024-09" db="EMBL/GenBank/DDBJ databases">
        <authorList>
            <person name="Sun Q."/>
            <person name="Mori K."/>
        </authorList>
    </citation>
    <scope>NUCLEOTIDE SEQUENCE [LARGE SCALE GENOMIC DNA]</scope>
    <source>
        <strain evidence="1 2">TBRC 1432</strain>
    </source>
</reference>
<comment type="caution">
    <text evidence="1">The sequence shown here is derived from an EMBL/GenBank/DDBJ whole genome shotgun (WGS) entry which is preliminary data.</text>
</comment>
<organism evidence="1 2">
    <name type="scientific">Kutzneria chonburiensis</name>
    <dbReference type="NCBI Taxonomy" id="1483604"/>
    <lineage>
        <taxon>Bacteria</taxon>
        <taxon>Bacillati</taxon>
        <taxon>Actinomycetota</taxon>
        <taxon>Actinomycetes</taxon>
        <taxon>Pseudonocardiales</taxon>
        <taxon>Pseudonocardiaceae</taxon>
        <taxon>Kutzneria</taxon>
    </lineage>
</organism>